<evidence type="ECO:0000256" key="3">
    <source>
        <dbReference type="SAM" id="SignalP"/>
    </source>
</evidence>
<feature type="compositionally biased region" description="Low complexity" evidence="2">
    <location>
        <begin position="661"/>
        <end position="676"/>
    </location>
</feature>
<reference evidence="4" key="1">
    <citation type="submission" date="2021-01" db="EMBL/GenBank/DDBJ databases">
        <title>Phytophthora aleatoria, a newly-described species from Pinus radiata is distinct from Phytophthora cactorum isolates based on comparative genomics.</title>
        <authorList>
            <person name="Mcdougal R."/>
            <person name="Panda P."/>
            <person name="Williams N."/>
            <person name="Studholme D.J."/>
        </authorList>
    </citation>
    <scope>NUCLEOTIDE SEQUENCE</scope>
    <source>
        <strain evidence="4">NZFS 3830</strain>
    </source>
</reference>
<feature type="region of interest" description="Disordered" evidence="2">
    <location>
        <begin position="656"/>
        <end position="696"/>
    </location>
</feature>
<feature type="coiled-coil region" evidence="1">
    <location>
        <begin position="429"/>
        <end position="463"/>
    </location>
</feature>
<dbReference type="VEuPathDB" id="FungiDB:PC110_g2629"/>
<accession>A0A8T1UUG7</accession>
<name>A0A8T1UUG7_9STRA</name>
<organism evidence="4 5">
    <name type="scientific">Phytophthora cactorum</name>
    <dbReference type="NCBI Taxonomy" id="29920"/>
    <lineage>
        <taxon>Eukaryota</taxon>
        <taxon>Sar</taxon>
        <taxon>Stramenopiles</taxon>
        <taxon>Oomycota</taxon>
        <taxon>Peronosporomycetes</taxon>
        <taxon>Peronosporales</taxon>
        <taxon>Peronosporaceae</taxon>
        <taxon>Phytophthora</taxon>
    </lineage>
</organism>
<sequence length="752" mass="84588">MTFVPRVLVFLFTFTHLSSTATSSASCNNSQLAVALEPLRTHVNYSTCQVDANAAAICASSACKSLMALLAAFNLPMCQVSLKGANLNTFGLKSIRPSNSSGHNHRLTNMDILNVDVLPPPGHDGDDEATDDHTLLRLHVSSTSLQDGSDDAPGLTEQDAADYDASQTPSQSNSHRSGAQRRRKIGKGIQLILLRKFVQCAKQFNKIPDRETTEQLLEQGYDEFYYQGGNLNEPRLSYTAFLKLVRNRRSEVAKQNRAGSCRRQRALTKKYQKEQMEIRALIDELEHVRHGQQRETLEYDALGSSSGSEHSRAVMAGGSVPILSDSSSIMGDAGTDGGVSTGDLSATETYSSVLSGTDSGSDDVVVSRSKLDLMLRVAQETLVAQKKILEERKPRPPHQKHRKRSRKKKRSSNQEEERPDPQAVAKANAEKVAAALILAQERAKRIQQEKLQLEREQELERQEAACRLQEQMVKIEASESHNHDTESVWTVDTNDMMETEKQSSQFMIHLEAQLREKMSLEMHVKQSYIDKHKQRERVRLKLEKVLQKNSVQSSKVARLSAMKASLEMELAAVLEDTAHTRQKRRELELADEKERLKRQREAERALQIRLREEEWSNMMEEEKARSQVAAEARAKASKRVEAHSAKLRKMMHAYRYEPRHSSSSVPSSARSNNDSGSSDEESSESSSRASSENLGKPFKMDFLLRPELADFEEDGLCNNSDPKTTFRWQVPSFSDPVKFKEVLLEMVSDDEE</sequence>
<evidence type="ECO:0000313" key="5">
    <source>
        <dbReference type="Proteomes" id="UP000688947"/>
    </source>
</evidence>
<comment type="caution">
    <text evidence="4">The sequence shown here is derived from an EMBL/GenBank/DDBJ whole genome shotgun (WGS) entry which is preliminary data.</text>
</comment>
<protein>
    <submittedName>
        <fullName evidence="4">Uncharacterized protein</fullName>
    </submittedName>
</protein>
<dbReference type="SMART" id="SM01187">
    <property type="entry name" value="Elicitin"/>
    <property type="match status" value="1"/>
</dbReference>
<dbReference type="AlphaFoldDB" id="A0A8T1UUG7"/>
<feature type="region of interest" description="Disordered" evidence="2">
    <location>
        <begin position="162"/>
        <end position="182"/>
    </location>
</feature>
<feature type="signal peptide" evidence="3">
    <location>
        <begin position="1"/>
        <end position="20"/>
    </location>
</feature>
<keyword evidence="1" id="KW-0175">Coiled coil</keyword>
<evidence type="ECO:0000256" key="2">
    <source>
        <dbReference type="SAM" id="MobiDB-lite"/>
    </source>
</evidence>
<dbReference type="EMBL" id="JAENGZ010000101">
    <property type="protein sequence ID" value="KAG6969297.1"/>
    <property type="molecule type" value="Genomic_DNA"/>
</dbReference>
<evidence type="ECO:0000313" key="4">
    <source>
        <dbReference type="EMBL" id="KAG6969297.1"/>
    </source>
</evidence>
<dbReference type="GO" id="GO:0005576">
    <property type="term" value="C:extracellular region"/>
    <property type="evidence" value="ECO:0007669"/>
    <property type="project" value="InterPro"/>
</dbReference>
<dbReference type="InterPro" id="IPR002200">
    <property type="entry name" value="Elicitin"/>
</dbReference>
<keyword evidence="3" id="KW-0732">Signal</keyword>
<dbReference type="Proteomes" id="UP000688947">
    <property type="component" value="Unassembled WGS sequence"/>
</dbReference>
<dbReference type="OrthoDB" id="105623at2759"/>
<dbReference type="VEuPathDB" id="FungiDB:PC110_g2631"/>
<feature type="chain" id="PRO_5035820792" evidence="3">
    <location>
        <begin position="21"/>
        <end position="752"/>
    </location>
</feature>
<feature type="compositionally biased region" description="Basic residues" evidence="2">
    <location>
        <begin position="395"/>
        <end position="411"/>
    </location>
</feature>
<feature type="compositionally biased region" description="Polar residues" evidence="2">
    <location>
        <begin position="165"/>
        <end position="177"/>
    </location>
</feature>
<dbReference type="PROSITE" id="PS51257">
    <property type="entry name" value="PROKAR_LIPOPROTEIN"/>
    <property type="match status" value="1"/>
</dbReference>
<feature type="coiled-coil region" evidence="1">
    <location>
        <begin position="556"/>
        <end position="613"/>
    </location>
</feature>
<proteinExistence type="predicted"/>
<gene>
    <name evidence="4" type="ORF">JG687_00003318</name>
</gene>
<feature type="region of interest" description="Disordered" evidence="2">
    <location>
        <begin position="387"/>
        <end position="427"/>
    </location>
</feature>
<evidence type="ECO:0000256" key="1">
    <source>
        <dbReference type="SAM" id="Coils"/>
    </source>
</evidence>
<dbReference type="VEuPathDB" id="FungiDB:PC110_g2630"/>